<dbReference type="Proteomes" id="UP000000763">
    <property type="component" value="Chromosome 6"/>
</dbReference>
<feature type="region of interest" description="Disordered" evidence="1">
    <location>
        <begin position="114"/>
        <end position="136"/>
    </location>
</feature>
<evidence type="ECO:0000313" key="4">
    <source>
        <dbReference type="Proteomes" id="UP000000763"/>
    </source>
</evidence>
<sequence length="252" mass="26484">MARWQRRVPSVDGGVELLLKRVAPAAGGWLVAALGGGGGWRRRLAVWLASALGGAGRRRHLAVVAGGSAWRCRLVAALGGGCWRRRLAMAGLAAGGWCRAAVGPWWWLAGWRRPAGSQGGESVGDENERRGGDEIGRQARSGIGEWGIGDRLGSGALGVRPSGSTRVFGRRQAGNRVGLLGWASILICPGSLRLASGSRASSSWLVISNELKCKLGSLGKPNEPSRAKPSFSRAERANEPRASWPALVGTDQ</sequence>
<evidence type="ECO:0000256" key="1">
    <source>
        <dbReference type="SAM" id="MobiDB-lite"/>
    </source>
</evidence>
<feature type="region of interest" description="Disordered" evidence="1">
    <location>
        <begin position="216"/>
        <end position="252"/>
    </location>
</feature>
<organism evidence="2 4">
    <name type="scientific">Oryza sativa subsp. japonica</name>
    <name type="common">Rice</name>
    <dbReference type="NCBI Taxonomy" id="39947"/>
    <lineage>
        <taxon>Eukaryota</taxon>
        <taxon>Viridiplantae</taxon>
        <taxon>Streptophyta</taxon>
        <taxon>Embryophyta</taxon>
        <taxon>Tracheophyta</taxon>
        <taxon>Spermatophyta</taxon>
        <taxon>Magnoliopsida</taxon>
        <taxon>Liliopsida</taxon>
        <taxon>Poales</taxon>
        <taxon>Poaceae</taxon>
        <taxon>BOP clade</taxon>
        <taxon>Oryzoideae</taxon>
        <taxon>Oryzeae</taxon>
        <taxon>Oryzinae</taxon>
        <taxon>Oryza</taxon>
        <taxon>Oryza sativa</taxon>
    </lineage>
</organism>
<feature type="compositionally biased region" description="Basic and acidic residues" evidence="1">
    <location>
        <begin position="126"/>
        <end position="136"/>
    </location>
</feature>
<reference evidence="4" key="3">
    <citation type="journal article" date="2005" name="Nature">
        <title>The map-based sequence of the rice genome.</title>
        <authorList>
            <consortium name="International rice genome sequencing project (IRGSP)"/>
            <person name="Matsumoto T."/>
            <person name="Wu J."/>
            <person name="Kanamori H."/>
            <person name="Katayose Y."/>
            <person name="Fujisawa M."/>
            <person name="Namiki N."/>
            <person name="Mizuno H."/>
            <person name="Yamamoto K."/>
            <person name="Antonio B.A."/>
            <person name="Baba T."/>
            <person name="Sakata K."/>
            <person name="Nagamura Y."/>
            <person name="Aoki H."/>
            <person name="Arikawa K."/>
            <person name="Arita K."/>
            <person name="Bito T."/>
            <person name="Chiden Y."/>
            <person name="Fujitsuka N."/>
            <person name="Fukunaka R."/>
            <person name="Hamada M."/>
            <person name="Harada C."/>
            <person name="Hayashi A."/>
            <person name="Hijishita S."/>
            <person name="Honda M."/>
            <person name="Hosokawa S."/>
            <person name="Ichikawa Y."/>
            <person name="Idonuma A."/>
            <person name="Iijima M."/>
            <person name="Ikeda M."/>
            <person name="Ikeno M."/>
            <person name="Ito K."/>
            <person name="Ito S."/>
            <person name="Ito T."/>
            <person name="Ito Y."/>
            <person name="Ito Y."/>
            <person name="Iwabuchi A."/>
            <person name="Kamiya K."/>
            <person name="Karasawa W."/>
            <person name="Kurita K."/>
            <person name="Katagiri S."/>
            <person name="Kikuta A."/>
            <person name="Kobayashi H."/>
            <person name="Kobayashi N."/>
            <person name="Machita K."/>
            <person name="Maehara T."/>
            <person name="Masukawa M."/>
            <person name="Mizubayashi T."/>
            <person name="Mukai Y."/>
            <person name="Nagasaki H."/>
            <person name="Nagata Y."/>
            <person name="Naito S."/>
            <person name="Nakashima M."/>
            <person name="Nakama Y."/>
            <person name="Nakamichi Y."/>
            <person name="Nakamura M."/>
            <person name="Meguro A."/>
            <person name="Negishi M."/>
            <person name="Ohta I."/>
            <person name="Ohta T."/>
            <person name="Okamoto M."/>
            <person name="Ono N."/>
            <person name="Saji S."/>
            <person name="Sakaguchi M."/>
            <person name="Sakai K."/>
            <person name="Shibata M."/>
            <person name="Shimokawa T."/>
            <person name="Song J."/>
            <person name="Takazaki Y."/>
            <person name="Terasawa K."/>
            <person name="Tsugane M."/>
            <person name="Tsuji K."/>
            <person name="Ueda S."/>
            <person name="Waki K."/>
            <person name="Yamagata H."/>
            <person name="Yamamoto M."/>
            <person name="Yamamoto S."/>
            <person name="Yamane H."/>
            <person name="Yoshiki S."/>
            <person name="Yoshihara R."/>
            <person name="Yukawa K."/>
            <person name="Zhong H."/>
            <person name="Yano M."/>
            <person name="Yuan Q."/>
            <person name="Ouyang S."/>
            <person name="Liu J."/>
            <person name="Jones K.M."/>
            <person name="Gansberger K."/>
            <person name="Moffat K."/>
            <person name="Hill J."/>
            <person name="Bera J."/>
            <person name="Fadrosh D."/>
            <person name="Jin S."/>
            <person name="Johri S."/>
            <person name="Kim M."/>
            <person name="Overton L."/>
            <person name="Reardon M."/>
            <person name="Tsitrin T."/>
            <person name="Vuong H."/>
            <person name="Weaver B."/>
            <person name="Ciecko A."/>
            <person name="Tallon L."/>
            <person name="Jackson J."/>
            <person name="Pai G."/>
            <person name="Aken S.V."/>
            <person name="Utterback T."/>
            <person name="Reidmuller S."/>
            <person name="Feldblyum T."/>
            <person name="Hsiao J."/>
            <person name="Zismann V."/>
            <person name="Iobst S."/>
            <person name="de Vazeille A.R."/>
            <person name="Buell C.R."/>
            <person name="Ying K."/>
            <person name="Li Y."/>
            <person name="Lu T."/>
            <person name="Huang Y."/>
            <person name="Zhao Q."/>
            <person name="Feng Q."/>
            <person name="Zhang L."/>
            <person name="Zhu J."/>
            <person name="Weng Q."/>
            <person name="Mu J."/>
            <person name="Lu Y."/>
            <person name="Fan D."/>
            <person name="Liu Y."/>
            <person name="Guan J."/>
            <person name="Zhang Y."/>
            <person name="Yu S."/>
            <person name="Liu X."/>
            <person name="Zhang Y."/>
            <person name="Hong G."/>
            <person name="Han B."/>
            <person name="Choisne N."/>
            <person name="Demange N."/>
            <person name="Orjeda G."/>
            <person name="Samain S."/>
            <person name="Cattolico L."/>
            <person name="Pelletier E."/>
            <person name="Couloux A."/>
            <person name="Segurens B."/>
            <person name="Wincker P."/>
            <person name="D'Hont A."/>
            <person name="Scarpelli C."/>
            <person name="Weissenbach J."/>
            <person name="Salanoubat M."/>
            <person name="Quetier F."/>
            <person name="Yu Y."/>
            <person name="Kim H.R."/>
            <person name="Rambo T."/>
            <person name="Currie J."/>
            <person name="Collura K."/>
            <person name="Luo M."/>
            <person name="Yang T."/>
            <person name="Ammiraju J.S.S."/>
            <person name="Engler F."/>
            <person name="Soderlund C."/>
            <person name="Wing R.A."/>
            <person name="Palmer L.E."/>
            <person name="de la Bastide M."/>
            <person name="Spiegel L."/>
            <person name="Nascimento L."/>
            <person name="Zutavern T."/>
            <person name="O'Shaughnessy A."/>
            <person name="Dike S."/>
            <person name="Dedhia N."/>
            <person name="Preston R."/>
            <person name="Balija V."/>
            <person name="McCombie W.R."/>
            <person name="Chow T."/>
            <person name="Chen H."/>
            <person name="Chung M."/>
            <person name="Chen C."/>
            <person name="Shaw J."/>
            <person name="Wu H."/>
            <person name="Hsiao K."/>
            <person name="Chao Y."/>
            <person name="Chu M."/>
            <person name="Cheng C."/>
            <person name="Hour A."/>
            <person name="Lee P."/>
            <person name="Lin S."/>
            <person name="Lin Y."/>
            <person name="Liou J."/>
            <person name="Liu S."/>
            <person name="Hsing Y."/>
            <person name="Raghuvanshi S."/>
            <person name="Mohanty A."/>
            <person name="Bharti A.K."/>
            <person name="Gaur A."/>
            <person name="Gupta V."/>
            <person name="Kumar D."/>
            <person name="Ravi V."/>
            <person name="Vij S."/>
            <person name="Kapur A."/>
            <person name="Khurana P."/>
            <person name="Khurana P."/>
            <person name="Khurana J.P."/>
            <person name="Tyagi A.K."/>
            <person name="Gaikwad K."/>
            <person name="Singh A."/>
            <person name="Dalal V."/>
            <person name="Srivastava S."/>
            <person name="Dixit A."/>
            <person name="Pal A.K."/>
            <person name="Ghazi I.A."/>
            <person name="Yadav M."/>
            <person name="Pandit A."/>
            <person name="Bhargava A."/>
            <person name="Sureshbabu K."/>
            <person name="Batra K."/>
            <person name="Sharma T.R."/>
            <person name="Mohapatra T."/>
            <person name="Singh N.K."/>
            <person name="Messing J."/>
            <person name="Nelson A.B."/>
            <person name="Fuks G."/>
            <person name="Kavchok S."/>
            <person name="Keizer G."/>
            <person name="Linton E."/>
            <person name="Llaca V."/>
            <person name="Song R."/>
            <person name="Tanyolac B."/>
            <person name="Young S."/>
            <person name="Ho-Il K."/>
            <person name="Hahn J.H."/>
            <person name="Sangsakoo G."/>
            <person name="Vanavichit A."/>
            <person name="de Mattos Luiz.A.T."/>
            <person name="Zimmer P.D."/>
            <person name="Malone G."/>
            <person name="Dellagostin O."/>
            <person name="de Oliveira A.C."/>
            <person name="Bevan M."/>
            <person name="Bancroft I."/>
            <person name="Minx P."/>
            <person name="Cordum H."/>
            <person name="Wilson R."/>
            <person name="Cheng Z."/>
            <person name="Jin W."/>
            <person name="Jiang J."/>
            <person name="Leong S.A."/>
            <person name="Iwama H."/>
            <person name="Gojobori T."/>
            <person name="Itoh T."/>
            <person name="Niimura Y."/>
            <person name="Fujii Y."/>
            <person name="Habara T."/>
            <person name="Sakai H."/>
            <person name="Sato Y."/>
            <person name="Wilson G."/>
            <person name="Kumar K."/>
            <person name="McCouch S."/>
            <person name="Juretic N."/>
            <person name="Hoen D."/>
            <person name="Wright S."/>
            <person name="Bruskiewich R."/>
            <person name="Bureau T."/>
            <person name="Miyao A."/>
            <person name="Hirochika H."/>
            <person name="Nishikawa T."/>
            <person name="Kadowaki K."/>
            <person name="Sugiura M."/>
            <person name="Burr B."/>
            <person name="Sasaki T."/>
        </authorList>
    </citation>
    <scope>NUCLEOTIDE SEQUENCE [LARGE SCALE GENOMIC DNA]</scope>
    <source>
        <strain evidence="4">cv. Nipponbare</strain>
    </source>
</reference>
<accession>Q5Z579</accession>
<protein>
    <submittedName>
        <fullName evidence="2">Uncharacterized protein</fullName>
    </submittedName>
</protein>
<evidence type="ECO:0000313" key="3">
    <source>
        <dbReference type="EMBL" id="BAD69402.1"/>
    </source>
</evidence>
<gene>
    <name evidence="3" type="ORF">B1026E06.45</name>
    <name evidence="2" type="ORF">B1066D09.31</name>
</gene>
<dbReference type="EMBL" id="AP005761">
    <property type="protein sequence ID" value="BAD54647.1"/>
    <property type="molecule type" value="Genomic_DNA"/>
</dbReference>
<reference evidence="4" key="4">
    <citation type="journal article" date="2008" name="Nucleic Acids Res.">
        <title>The rice annotation project database (RAP-DB): 2008 update.</title>
        <authorList>
            <consortium name="The rice annotation project (RAP)"/>
        </authorList>
    </citation>
    <scope>GENOME REANNOTATION</scope>
    <source>
        <strain evidence="4">cv. Nipponbare</strain>
    </source>
</reference>
<name>Q5Z579_ORYSJ</name>
<dbReference type="EMBL" id="AP006860">
    <property type="protein sequence ID" value="BAD69402.1"/>
    <property type="molecule type" value="Genomic_DNA"/>
</dbReference>
<dbReference type="AlphaFoldDB" id="Q5Z579"/>
<proteinExistence type="predicted"/>
<reference evidence="2" key="1">
    <citation type="submission" date="2002-09" db="EMBL/GenBank/DDBJ databases">
        <title>Oryza sativa nipponbare(GA3) genomic DNA, chromosome 6, BAC clone:B1066D09.</title>
        <authorList>
            <person name="Sasaki T."/>
            <person name="Matsumoto T."/>
            <person name="Katayose Y."/>
        </authorList>
    </citation>
    <scope>NUCLEOTIDE SEQUENCE</scope>
</reference>
<reference evidence="3" key="2">
    <citation type="submission" date="2004-05" db="EMBL/GenBank/DDBJ databases">
        <title>Oryza sativa nipponbare(GA3) genomic DNA, chromosome 6, BAC clone:B1026E06.</title>
        <authorList>
            <person name="Sasaki T."/>
            <person name="Matsumoto T."/>
            <person name="Fujisawa M."/>
        </authorList>
    </citation>
    <scope>NUCLEOTIDE SEQUENCE</scope>
</reference>
<evidence type="ECO:0000313" key="2">
    <source>
        <dbReference type="EMBL" id="BAD54647.1"/>
    </source>
</evidence>